<feature type="region of interest" description="Disordered" evidence="1">
    <location>
        <begin position="434"/>
        <end position="480"/>
    </location>
</feature>
<feature type="compositionally biased region" description="Polar residues" evidence="1">
    <location>
        <begin position="550"/>
        <end position="559"/>
    </location>
</feature>
<gene>
    <name evidence="2" type="ORF">CRE_23380</name>
</gene>
<dbReference type="EMBL" id="DS268444">
    <property type="protein sequence ID" value="EFP01755.1"/>
    <property type="molecule type" value="Genomic_DNA"/>
</dbReference>
<feature type="compositionally biased region" description="Pro residues" evidence="1">
    <location>
        <begin position="402"/>
        <end position="419"/>
    </location>
</feature>
<feature type="region of interest" description="Disordered" evidence="1">
    <location>
        <begin position="394"/>
        <end position="420"/>
    </location>
</feature>
<dbReference type="FunCoup" id="E3MH72">
    <property type="interactions" value="1758"/>
</dbReference>
<accession>E3MH72</accession>
<feature type="region of interest" description="Disordered" evidence="1">
    <location>
        <begin position="590"/>
        <end position="637"/>
    </location>
</feature>
<reference evidence="2" key="1">
    <citation type="submission" date="2007-07" db="EMBL/GenBank/DDBJ databases">
        <title>PCAP assembly of the Caenorhabditis remanei genome.</title>
        <authorList>
            <consortium name="The Caenorhabditis remanei Sequencing Consortium"/>
            <person name="Wilson R.K."/>
        </authorList>
    </citation>
    <scope>NUCLEOTIDE SEQUENCE [LARGE SCALE GENOMIC DNA]</scope>
    <source>
        <strain evidence="2">PB4641</strain>
    </source>
</reference>
<evidence type="ECO:0000313" key="2">
    <source>
        <dbReference type="EMBL" id="EFP01755.1"/>
    </source>
</evidence>
<feature type="region of interest" description="Disordered" evidence="1">
    <location>
        <begin position="1"/>
        <end position="36"/>
    </location>
</feature>
<sequence>MAHSQLRLAHVSSDEDNRPPDIRGPARRFPPRHVPPRTPDIKEVNIKYETFFGVNGAFTWNDIRRFVALESDWPTEMLPRSVFDGSSLRFFVWAGKRPTPTKHWEQVTIRLGPAFDHEAIRKFFLRYARAVLEPSKNGVSRRCPLCASMILCFAVYDHGLRECPFRQVSTVLRFRFLCVNSVAYCYKCNSRSTTHYECTPLPCNGCHSDQHTTATGFCWPDAPPELLTVDEHRLRYNANIVRNQHYTRVRELANNHLLEYRLTSDSPYTEFRGAQQPLRGEIRGLHLYVDTVPPEFPPIEDWEYTDEIVEYPSMVNPEFHHDRQDRIPRFDIESAQYLEAIGRVVTALRANPDAERTIQLPNPPAVNRIPTFQRRIPAPLEMNQIPPVHNQQRVGQQRPAVPIMPHPAPVPEPTRPPPAVSLETYNRAAALGIQTTPRNGARANGNGRGGSQQRHRTRTPPPPMFDHPDDQPSSSNQVGFRARGSVSLIRDSNVEKRMIHIKDLDIYPSPSAIFQRETYEATSGQWADLMNRFDEEENRANSVLQFNSVASQHASSSEVTIREPTVPAGRQQGPADIQALTDRFEHPAVSIQQERSSLEETNGRISSASNGSNKTGQSSNSQDSGENAETQLSNQRESILEEEVKATAVTWCHEPMRVKGVPVRPTLQIKAFNSILDLGETQGIPALVVRIRALQFILTAQEDTRMEVFSQCSITTLRGYYQMLIDIGKVLVHAPLIVAKLEKTSKKDIFAKPKPGRDILSIPTLDLWLNGVVANTMRVIAGTHEFGPARAIHTFRPAERRGWFSLPPLATNNDDSEQQIAEEDRCFRTYQPVPASVGHDVEQMIAAARERLPTSLQALSRRIDWLSNFLSSDNTMESYEITNQNKINYVSLLRAVLNIKIYILVNLKKKVPVNGYYCAQELAAGAALGHAIVVPTPSLFAEFQWLQWQAFLQLAWQQVVDILMEETQECDCNTPVLQEGPAQ</sequence>
<proteinExistence type="predicted"/>
<evidence type="ECO:0000313" key="3">
    <source>
        <dbReference type="Proteomes" id="UP000008281"/>
    </source>
</evidence>
<feature type="region of interest" description="Disordered" evidence="1">
    <location>
        <begin position="550"/>
        <end position="572"/>
    </location>
</feature>
<keyword evidence="3" id="KW-1185">Reference proteome</keyword>
<dbReference type="InParanoid" id="E3MH72"/>
<name>E3MH72_CAERE</name>
<dbReference type="AlphaFoldDB" id="E3MH72"/>
<feature type="compositionally biased region" description="Polar residues" evidence="1">
    <location>
        <begin position="603"/>
        <end position="637"/>
    </location>
</feature>
<feature type="compositionally biased region" description="Basic and acidic residues" evidence="1">
    <location>
        <begin position="12"/>
        <end position="21"/>
    </location>
</feature>
<dbReference type="OrthoDB" id="5911028at2759"/>
<evidence type="ECO:0000256" key="1">
    <source>
        <dbReference type="SAM" id="MobiDB-lite"/>
    </source>
</evidence>
<feature type="compositionally biased region" description="Basic residues" evidence="1">
    <location>
        <begin position="25"/>
        <end position="35"/>
    </location>
</feature>
<dbReference type="HOGENOM" id="CLU_322169_0_0_1"/>
<protein>
    <submittedName>
        <fullName evidence="2">Uncharacterized protein</fullName>
    </submittedName>
</protein>
<dbReference type="Proteomes" id="UP000008281">
    <property type="component" value="Unassembled WGS sequence"/>
</dbReference>
<organism evidence="3">
    <name type="scientific">Caenorhabditis remanei</name>
    <name type="common">Caenorhabditis vulgaris</name>
    <dbReference type="NCBI Taxonomy" id="31234"/>
    <lineage>
        <taxon>Eukaryota</taxon>
        <taxon>Metazoa</taxon>
        <taxon>Ecdysozoa</taxon>
        <taxon>Nematoda</taxon>
        <taxon>Chromadorea</taxon>
        <taxon>Rhabditida</taxon>
        <taxon>Rhabditina</taxon>
        <taxon>Rhabditomorpha</taxon>
        <taxon>Rhabditoidea</taxon>
        <taxon>Rhabditidae</taxon>
        <taxon>Peloderinae</taxon>
        <taxon>Caenorhabditis</taxon>
    </lineage>
</organism>